<dbReference type="GO" id="GO:0004842">
    <property type="term" value="F:ubiquitin-protein transferase activity"/>
    <property type="evidence" value="ECO:0007669"/>
    <property type="project" value="TreeGrafter"/>
</dbReference>
<comment type="caution">
    <text evidence="7">The sequence shown here is derived from an EMBL/GenBank/DDBJ whole genome shotgun (WGS) entry which is preliminary data.</text>
</comment>
<dbReference type="InterPro" id="IPR013083">
    <property type="entry name" value="Znf_RING/FYVE/PHD"/>
</dbReference>
<dbReference type="PANTHER" id="PTHR42647:SF22">
    <property type="entry name" value="BOI-RELATED E3 UBIQUITIN-PROTEIN LIGASE 2-RELATED"/>
    <property type="match status" value="1"/>
</dbReference>
<organism evidence="7 8">
    <name type="scientific">Dendrobium nobile</name>
    <name type="common">Orchid</name>
    <dbReference type="NCBI Taxonomy" id="94219"/>
    <lineage>
        <taxon>Eukaryota</taxon>
        <taxon>Viridiplantae</taxon>
        <taxon>Streptophyta</taxon>
        <taxon>Embryophyta</taxon>
        <taxon>Tracheophyta</taxon>
        <taxon>Spermatophyta</taxon>
        <taxon>Magnoliopsida</taxon>
        <taxon>Liliopsida</taxon>
        <taxon>Asparagales</taxon>
        <taxon>Orchidaceae</taxon>
        <taxon>Epidendroideae</taxon>
        <taxon>Malaxideae</taxon>
        <taxon>Dendrobiinae</taxon>
        <taxon>Dendrobium</taxon>
    </lineage>
</organism>
<feature type="compositionally biased region" description="Acidic residues" evidence="5">
    <location>
        <begin position="197"/>
        <end position="206"/>
    </location>
</feature>
<evidence type="ECO:0000256" key="2">
    <source>
        <dbReference type="ARBA" id="ARBA00022771"/>
    </source>
</evidence>
<evidence type="ECO:0000256" key="4">
    <source>
        <dbReference type="PROSITE-ProRule" id="PRU00175"/>
    </source>
</evidence>
<evidence type="ECO:0000313" key="8">
    <source>
        <dbReference type="Proteomes" id="UP000829196"/>
    </source>
</evidence>
<dbReference type="EMBL" id="JAGYWB010000017">
    <property type="protein sequence ID" value="KAI0495250.1"/>
    <property type="molecule type" value="Genomic_DNA"/>
</dbReference>
<dbReference type="SMR" id="A0A8T3AGH3"/>
<reference evidence="7" key="1">
    <citation type="journal article" date="2022" name="Front. Genet.">
        <title>Chromosome-Scale Assembly of the Dendrobium nobile Genome Provides Insights Into the Molecular Mechanism of the Biosynthesis of the Medicinal Active Ingredient of Dendrobium.</title>
        <authorList>
            <person name="Xu Q."/>
            <person name="Niu S.-C."/>
            <person name="Li K.-L."/>
            <person name="Zheng P.-J."/>
            <person name="Zhang X.-J."/>
            <person name="Jia Y."/>
            <person name="Liu Y."/>
            <person name="Niu Y.-X."/>
            <person name="Yu L.-H."/>
            <person name="Chen D.-F."/>
            <person name="Zhang G.-Q."/>
        </authorList>
    </citation>
    <scope>NUCLEOTIDE SEQUENCE</scope>
    <source>
        <tissue evidence="7">Leaf</tissue>
    </source>
</reference>
<keyword evidence="2 4" id="KW-0863">Zinc-finger</keyword>
<dbReference type="InterPro" id="IPR001841">
    <property type="entry name" value="Znf_RING"/>
</dbReference>
<keyword evidence="8" id="KW-1185">Reference proteome</keyword>
<evidence type="ECO:0000259" key="6">
    <source>
        <dbReference type="PROSITE" id="PS50089"/>
    </source>
</evidence>
<evidence type="ECO:0000256" key="5">
    <source>
        <dbReference type="SAM" id="MobiDB-lite"/>
    </source>
</evidence>
<evidence type="ECO:0000256" key="1">
    <source>
        <dbReference type="ARBA" id="ARBA00022723"/>
    </source>
</evidence>
<name>A0A8T3AGH3_DENNO</name>
<dbReference type="Gene3D" id="3.30.40.10">
    <property type="entry name" value="Zinc/RING finger domain, C3HC4 (zinc finger)"/>
    <property type="match status" value="1"/>
</dbReference>
<dbReference type="Proteomes" id="UP000829196">
    <property type="component" value="Unassembled WGS sequence"/>
</dbReference>
<proteinExistence type="predicted"/>
<evidence type="ECO:0000256" key="3">
    <source>
        <dbReference type="ARBA" id="ARBA00022833"/>
    </source>
</evidence>
<dbReference type="GO" id="GO:0008270">
    <property type="term" value="F:zinc ion binding"/>
    <property type="evidence" value="ECO:0007669"/>
    <property type="project" value="UniProtKB-KW"/>
</dbReference>
<accession>A0A8T3AGH3</accession>
<dbReference type="CDD" id="cd16649">
    <property type="entry name" value="mRING-HC-C3HC5_CGRF1-like"/>
    <property type="match status" value="1"/>
</dbReference>
<dbReference type="PANTHER" id="PTHR42647">
    <property type="entry name" value="SBP (S-RIBONUCLEASE BINDING PROTEIN) FAMILY PROTEIN"/>
    <property type="match status" value="1"/>
</dbReference>
<feature type="domain" description="RING-type" evidence="6">
    <location>
        <begin position="224"/>
        <end position="259"/>
    </location>
</feature>
<dbReference type="AlphaFoldDB" id="A0A8T3AGH3"/>
<evidence type="ECO:0000313" key="7">
    <source>
        <dbReference type="EMBL" id="KAI0495250.1"/>
    </source>
</evidence>
<feature type="region of interest" description="Disordered" evidence="5">
    <location>
        <begin position="186"/>
        <end position="212"/>
    </location>
</feature>
<dbReference type="PROSITE" id="PS50089">
    <property type="entry name" value="ZF_RING_2"/>
    <property type="match status" value="1"/>
</dbReference>
<keyword evidence="3" id="KW-0862">Zinc</keyword>
<dbReference type="OrthoDB" id="1711136at2759"/>
<sequence>MNCFVRRNNAVGSSGYWLPEANYQQQVLMPMIPLSMVMNAAASASAAAAAADFHVNEHISYLDSANSMAFNVAETNHTEEFDRFLRMQIEQLKSTLQQQWKQQLSYISVNLEAKFIKLLMQKDKDLAEQKKVAMRLVKILQKTLSEKEKWEKIARKLNSIASALNQTLQQVQKPCFSSSGEINREEERASCFRSPKEEEEEDDDDEPSAKRRKVINSHGSSSLCQICSSSSACLLILPCRHLCLCKQCEVLHCRCPVCKCVKKETMEVLFS</sequence>
<gene>
    <name evidence="7" type="ORF">KFK09_025400</name>
</gene>
<feature type="compositionally biased region" description="Basic and acidic residues" evidence="5">
    <location>
        <begin position="186"/>
        <end position="196"/>
    </location>
</feature>
<keyword evidence="1" id="KW-0479">Metal-binding</keyword>
<protein>
    <recommendedName>
        <fullName evidence="6">RING-type domain-containing protein</fullName>
    </recommendedName>
</protein>